<feature type="domain" description="Copper amine oxidase-like N-terminal" evidence="1">
    <location>
        <begin position="76"/>
        <end position="170"/>
    </location>
</feature>
<keyword evidence="3" id="KW-1185">Reference proteome</keyword>
<evidence type="ECO:0000313" key="3">
    <source>
        <dbReference type="Proteomes" id="UP000502136"/>
    </source>
</evidence>
<reference evidence="2 3" key="1">
    <citation type="submission" date="2020-04" db="EMBL/GenBank/DDBJ databases">
        <title>Novel Paenibacillus strain UniB2 isolated from commercial digestive syrup.</title>
        <authorList>
            <person name="Thorat V."/>
            <person name="Kirdat K."/>
            <person name="Tiwarekar B."/>
            <person name="Yadav A."/>
        </authorList>
    </citation>
    <scope>NUCLEOTIDE SEQUENCE [LARGE SCALE GENOMIC DNA]</scope>
    <source>
        <strain evidence="2 3">UniB2</strain>
    </source>
</reference>
<dbReference type="Proteomes" id="UP000502136">
    <property type="component" value="Chromosome"/>
</dbReference>
<name>A0A6H2GYI7_9BACL</name>
<dbReference type="AlphaFoldDB" id="A0A6H2GYI7"/>
<dbReference type="KEGG" id="palr:HGI30_13525"/>
<dbReference type="InterPro" id="IPR012854">
    <property type="entry name" value="Cu_amine_oxidase-like_N"/>
</dbReference>
<sequence>MKNSKAWMAKARWTERAGRTKKAGLKAVSSVAALSVLAGSGFVFADRAYAGFDYTVIKPKVQVEVLYNARKIETPGGKAQLKDGSVFVPIRAVSETLGAKVAYSGKDVTITKEGRKIQLTIGTKRVVVNDKPLSGIGASFISAGSTMVPIRAISESFGEAVEWDSTNQFVWIGNKDVPKMESLSTPIKGKDFSAYIEKSAYLFMNPFKEGEYVDIYKLSKKDLPVNVGGTIYFRMEKTVSTKGEKFLAVYSTYRGNFPMIFSFLDSGKKGRSRGEVKAMRTLGDKSVVAYFPELASADKLNVGDYSWNDFSVKNPEYVFFQMSMNTSAFVIANPWK</sequence>
<evidence type="ECO:0000259" key="1">
    <source>
        <dbReference type="Pfam" id="PF07833"/>
    </source>
</evidence>
<organism evidence="2 3">
    <name type="scientific">Paenibacillus albicereus</name>
    <dbReference type="NCBI Taxonomy" id="2726185"/>
    <lineage>
        <taxon>Bacteria</taxon>
        <taxon>Bacillati</taxon>
        <taxon>Bacillota</taxon>
        <taxon>Bacilli</taxon>
        <taxon>Bacillales</taxon>
        <taxon>Paenibacillaceae</taxon>
        <taxon>Paenibacillus</taxon>
    </lineage>
</organism>
<dbReference type="EMBL" id="CP051428">
    <property type="protein sequence ID" value="QJC52480.1"/>
    <property type="molecule type" value="Genomic_DNA"/>
</dbReference>
<gene>
    <name evidence="2" type="ORF">HGI30_13525</name>
</gene>
<dbReference type="InterPro" id="IPR036582">
    <property type="entry name" value="Mao_N_sf"/>
</dbReference>
<dbReference type="Pfam" id="PF07833">
    <property type="entry name" value="Cu_amine_oxidN1"/>
    <property type="match status" value="1"/>
</dbReference>
<dbReference type="Gene3D" id="3.30.457.10">
    <property type="entry name" value="Copper amine oxidase-like, N-terminal domain"/>
    <property type="match status" value="1"/>
</dbReference>
<accession>A0A6H2GYI7</accession>
<dbReference type="SUPFAM" id="SSF55383">
    <property type="entry name" value="Copper amine oxidase, domain N"/>
    <property type="match status" value="1"/>
</dbReference>
<dbReference type="RefSeq" id="WP_168908038.1">
    <property type="nucleotide sequence ID" value="NZ_CP051428.1"/>
</dbReference>
<proteinExistence type="predicted"/>
<protein>
    <recommendedName>
        <fullName evidence="1">Copper amine oxidase-like N-terminal domain-containing protein</fullName>
    </recommendedName>
</protein>
<evidence type="ECO:0000313" key="2">
    <source>
        <dbReference type="EMBL" id="QJC52480.1"/>
    </source>
</evidence>